<protein>
    <submittedName>
        <fullName evidence="1">Uncharacterized protein</fullName>
    </submittedName>
</protein>
<proteinExistence type="predicted"/>
<name>A0A223LHV4_9CAUD</name>
<reference evidence="2" key="1">
    <citation type="submission" date="2017-07" db="EMBL/GenBank/DDBJ databases">
        <authorList>
            <person name="Bickmore M.X."/>
            <person name="Vaden K."/>
            <person name="Brady T.S."/>
            <person name="Tateoka O.B."/>
            <person name="Carter J.L."/>
            <person name="Pape J.A."/>
            <person name="Robinson D.M."/>
            <person name="Russell K.A."/>
            <person name="Staley L.A."/>
            <person name="Stettler J.M."/>
            <person name="Townsend M.H."/>
            <person name="Wienclaw T."/>
            <person name="Williamson T.L."/>
            <person name="Kruger J.L."/>
            <person name="Berg J.A."/>
            <person name="Sharma R."/>
            <person name="Payne A.M."/>
            <person name="Fajardo C.P."/>
            <person name="Breakwell D.P."/>
            <person name="Hope S."/>
            <person name="Grose J.H."/>
        </authorList>
    </citation>
    <scope>NUCLEOTIDE SEQUENCE [LARGE SCALE GENOMIC DNA]</scope>
</reference>
<evidence type="ECO:0000313" key="1">
    <source>
        <dbReference type="EMBL" id="ASU03804.1"/>
    </source>
</evidence>
<dbReference type="Proteomes" id="UP000222624">
    <property type="component" value="Genome"/>
</dbReference>
<accession>A0A223LHV4</accession>
<organism evidence="1 2">
    <name type="scientific">Erwinia phage vB_EamM_Joad</name>
    <dbReference type="NCBI Taxonomy" id="2026081"/>
    <lineage>
        <taxon>Viruses</taxon>
        <taxon>Duplodnaviria</taxon>
        <taxon>Heunggongvirae</taxon>
        <taxon>Uroviricota</taxon>
        <taxon>Caudoviricetes</taxon>
        <taxon>Chimalliviridae</taxon>
        <taxon>Risingsunvirus</taxon>
        <taxon>Risingsunvirus risingsun</taxon>
    </lineage>
</organism>
<gene>
    <name evidence="1" type="ORF">JOAD_111</name>
</gene>
<dbReference type="EMBL" id="MF459647">
    <property type="protein sequence ID" value="ASU03804.1"/>
    <property type="molecule type" value="Genomic_DNA"/>
</dbReference>
<evidence type="ECO:0000313" key="2">
    <source>
        <dbReference type="Proteomes" id="UP000222624"/>
    </source>
</evidence>
<sequence>MADKKKKLAPVTSNLKEDVDAAINEAAAEIVAESITQKAIAAVMDKSDEVIANTVTDVLEIVEEDETTGSVRGRLKKKYTEPKGLANGRLQLDTGSGELSVQRDKVKDVLETYPLVSIYGVELKPVGEKLSFGEVIGYDSVLGNYTRNQHRMVRYLPVGGGSKFHHFAFVLNGTTTHLFITDGSSYVVNDKNNTYYYARNKGTIAAAIIVNSKLTNVLLEGGSMTYNAIIDETTLNDSIVVTLDKEEMARNHVAGNDGMYRRGHQYFDIHGTDNQMTTVDECHLTRTDVVNCQITKVNATQTNMANTVIRNNKQTCLIDTTIGNSVIDGAFYFEARRSSLAVSINATHRVELSNVRLYGGNFHHIPYEIQVESPFGITKISWMDDTKVRMLTSKDGVVLEIPQNNVESYADRFLFIPYDQPEQSHAQLRGWQPPHVEQLITEHMRFYRNGKRLPKPDLIQQSFLTYLIDTVNSRLKVLSLLEAVKHNRHTVAPGLNRGDHDDYLPF</sequence>